<dbReference type="Proteomes" id="UP000472272">
    <property type="component" value="Chromosome 2"/>
</dbReference>
<feature type="compositionally biased region" description="Polar residues" evidence="2">
    <location>
        <begin position="286"/>
        <end position="299"/>
    </location>
</feature>
<dbReference type="AlphaFoldDB" id="A0A670J561"/>
<proteinExistence type="inferred from homology"/>
<dbReference type="GeneTree" id="ENSGT00390000014889"/>
<evidence type="ECO:0000313" key="3">
    <source>
        <dbReference type="Ensembl" id="ENSPMRP00000018407.1"/>
    </source>
</evidence>
<reference evidence="3" key="3">
    <citation type="submission" date="2025-09" db="UniProtKB">
        <authorList>
            <consortium name="Ensembl"/>
        </authorList>
    </citation>
    <scope>IDENTIFICATION</scope>
</reference>
<feature type="compositionally biased region" description="Basic residues" evidence="2">
    <location>
        <begin position="272"/>
        <end position="284"/>
    </location>
</feature>
<feature type="compositionally biased region" description="Pro residues" evidence="2">
    <location>
        <begin position="172"/>
        <end position="184"/>
    </location>
</feature>
<reference evidence="3" key="2">
    <citation type="submission" date="2025-08" db="UniProtKB">
        <authorList>
            <consortium name="Ensembl"/>
        </authorList>
    </citation>
    <scope>IDENTIFICATION</scope>
</reference>
<evidence type="ECO:0000313" key="4">
    <source>
        <dbReference type="Proteomes" id="UP000472272"/>
    </source>
</evidence>
<feature type="compositionally biased region" description="Polar residues" evidence="2">
    <location>
        <begin position="1"/>
        <end position="12"/>
    </location>
</feature>
<reference evidence="3 4" key="1">
    <citation type="journal article" date="2019" name="Proc. Natl. Acad. Sci. U.S.A.">
        <title>Regulatory changes in pterin and carotenoid genes underlie balanced color polymorphisms in the wall lizard.</title>
        <authorList>
            <person name="Andrade P."/>
            <person name="Pinho C."/>
            <person name="Perez I de Lanuza G."/>
            <person name="Afonso S."/>
            <person name="Brejcha J."/>
            <person name="Rubin C.J."/>
            <person name="Wallerman O."/>
            <person name="Pereira P."/>
            <person name="Sabatino S.J."/>
            <person name="Bellati A."/>
            <person name="Pellitteri-Rosa D."/>
            <person name="Bosakova Z."/>
            <person name="Bunikis I."/>
            <person name="Carretero M.A."/>
            <person name="Feiner N."/>
            <person name="Marsik P."/>
            <person name="Pauperio F."/>
            <person name="Salvi D."/>
            <person name="Soler L."/>
            <person name="While G.M."/>
            <person name="Uller T."/>
            <person name="Font E."/>
            <person name="Andersson L."/>
            <person name="Carneiro M."/>
        </authorList>
    </citation>
    <scope>NUCLEOTIDE SEQUENCE</scope>
</reference>
<dbReference type="Ensembl" id="ENSPMRT00000019572.1">
    <property type="protein sequence ID" value="ENSPMRP00000018407.1"/>
    <property type="gene ID" value="ENSPMRG00000012110.1"/>
</dbReference>
<dbReference type="PANTHER" id="PTHR31894">
    <property type="entry name" value="UPF0461 PROTEIN C5ORF24"/>
    <property type="match status" value="1"/>
</dbReference>
<dbReference type="InterPro" id="IPR040419">
    <property type="entry name" value="DUF5568"/>
</dbReference>
<organism evidence="3 4">
    <name type="scientific">Podarcis muralis</name>
    <name type="common">Wall lizard</name>
    <name type="synonym">Lacerta muralis</name>
    <dbReference type="NCBI Taxonomy" id="64176"/>
    <lineage>
        <taxon>Eukaryota</taxon>
        <taxon>Metazoa</taxon>
        <taxon>Chordata</taxon>
        <taxon>Craniata</taxon>
        <taxon>Vertebrata</taxon>
        <taxon>Euteleostomi</taxon>
        <taxon>Lepidosauria</taxon>
        <taxon>Squamata</taxon>
        <taxon>Bifurcata</taxon>
        <taxon>Unidentata</taxon>
        <taxon>Episquamata</taxon>
        <taxon>Laterata</taxon>
        <taxon>Lacertibaenia</taxon>
        <taxon>Lacertidae</taxon>
        <taxon>Podarcis</taxon>
    </lineage>
</organism>
<gene>
    <name evidence="3" type="primary">C5orf24</name>
</gene>
<evidence type="ECO:0000256" key="2">
    <source>
        <dbReference type="SAM" id="MobiDB-lite"/>
    </source>
</evidence>
<feature type="compositionally biased region" description="Low complexity" evidence="2">
    <location>
        <begin position="20"/>
        <end position="34"/>
    </location>
</feature>
<feature type="compositionally biased region" description="Low complexity" evidence="2">
    <location>
        <begin position="142"/>
        <end position="171"/>
    </location>
</feature>
<dbReference type="Pfam" id="PF17724">
    <property type="entry name" value="DUF5568"/>
    <property type="match status" value="1"/>
</dbReference>
<keyword evidence="4" id="KW-1185">Reference proteome</keyword>
<feature type="region of interest" description="Disordered" evidence="2">
    <location>
        <begin position="233"/>
        <end position="333"/>
    </location>
</feature>
<comment type="similarity">
    <text evidence="1">Belongs to the UPF0461 family.</text>
</comment>
<evidence type="ECO:0000256" key="1">
    <source>
        <dbReference type="ARBA" id="ARBA00010106"/>
    </source>
</evidence>
<feature type="region of interest" description="Disordered" evidence="2">
    <location>
        <begin position="135"/>
        <end position="189"/>
    </location>
</feature>
<feature type="region of interest" description="Disordered" evidence="2">
    <location>
        <begin position="94"/>
        <end position="117"/>
    </location>
</feature>
<feature type="region of interest" description="Disordered" evidence="2">
    <location>
        <begin position="1"/>
        <end position="57"/>
    </location>
</feature>
<sequence length="380" mass="40264">MPQQYRTGSPSQRCGALCGPTSLPHSSSSASEQAAPPPRPSQALSGSPGERPLPLRRPPAAPFLLLLLLTEQPPPLPLPSRRPLPLLLAPAARWPRPGARTSPPRLPAAAPARLSRPAPPSQLLLRWSCSLSPGRLRRRKPAAAGRGPSAPRRVPPTTTTTLVELAPRGPSHQPPPPCPLPSPSALPRIPQKMMHPVASGNSPFCGPGKSSCLNDDNVTPTDQFDLYSTQQTKYSHTVSHKPIPCQRQDALNEPHLQTTSGRSIETKDDIKKKKNLNRSGKRGRPSGTTKSAGYRTSTGRPLGTTKAAGFKTSPGRPLGTTKAAGYKVSPGRPPGSIKALSRLANLSYTCSSAAFPYAVVHNRGVHAAGETSSKIKQPAE</sequence>
<accession>A0A670J561</accession>
<protein>
    <submittedName>
        <fullName evidence="3">Chromosome 5 open reading frame 24</fullName>
    </submittedName>
</protein>
<name>A0A670J561_PODMU</name>
<feature type="compositionally biased region" description="Low complexity" evidence="2">
    <location>
        <begin position="94"/>
        <end position="116"/>
    </location>
</feature>
<dbReference type="PANTHER" id="PTHR31894:SF0">
    <property type="entry name" value="UPF0461 PROTEIN C5ORF24"/>
    <property type="match status" value="1"/>
</dbReference>